<organism evidence="1 2">
    <name type="scientific">Streptomyces olivochromogenes</name>
    <dbReference type="NCBI Taxonomy" id="1963"/>
    <lineage>
        <taxon>Bacteria</taxon>
        <taxon>Bacillati</taxon>
        <taxon>Actinomycetota</taxon>
        <taxon>Actinomycetes</taxon>
        <taxon>Kitasatosporales</taxon>
        <taxon>Streptomycetaceae</taxon>
        <taxon>Streptomyces</taxon>
    </lineage>
</organism>
<accession>A0A250VFM5</accession>
<evidence type="ECO:0000313" key="2">
    <source>
        <dbReference type="Proteomes" id="UP000217446"/>
    </source>
</evidence>
<dbReference type="RefSeq" id="WP_067365559.1">
    <property type="nucleotide sequence ID" value="NZ_BDQI01000008.1"/>
</dbReference>
<dbReference type="InterPro" id="IPR008979">
    <property type="entry name" value="Galactose-bd-like_sf"/>
</dbReference>
<gene>
    <name evidence="1" type="ORF">SO3561_04381</name>
</gene>
<name>A0A250VFM5_STROL</name>
<dbReference type="Gene3D" id="2.60.120.260">
    <property type="entry name" value="Galactose-binding domain-like"/>
    <property type="match status" value="1"/>
</dbReference>
<keyword evidence="2" id="KW-1185">Reference proteome</keyword>
<sequence>MTFNTPASAAENGLPGNLDAINHASQLNQFLGTPHVNVIYHGTEIVTADPVFSSWTGDSTPNEYTQPFTMPIGHTSIGRVTVPVRPVGAGADLFVALYPDDGSGNPKTSSPLASTVVPASWITDLAGETTVNGGSPNATALFNNIQNDNLTLVPWSTPLVTSSSELNSATTVPSGNYIILAGGGDLSGNSLTDVVLVFYDGDVPTAVPATRLPVGLYHAALAATSSTVAIIGGSTSVGSGFVSTTYTASWDPNTGALGAWSQQASLPVALREASSWGHTNSAGAEMIYVAGGTTNTGMTAVNTVYYTPVSNGQLTGWVAAPSLPTAVFWPVLFAVNDWLFCAGGLVSGGASATNASFYAKINDDGSIGSWLPTNNKMRQAVGSFTAYATTGNGAIVAGGLTDQTGPTFVNGIQTLTVYENGPGEWQISADVGGGFDLATLVVTTEDTSDYVLFLLGNLGGVESYVTIPEYNVPTMSVPLSVSGLTAGSTYHVFMRQTNQPGPGNDPTSYLEFLKGSAGLPSPFKSRSRYGSGAWTADTFSLNVSVYDQTAGGNFLHFWQDPSSSNLAAATSTFAWSWQGQLLGCLEAILFPNDPLNSNPTFVSGTSPWTATNCTLTQSNAQVHGGFTESGLITPNGTSATVYASSELMSVTPGHWYQAQGWLYSPPGWSNVSLSVNWFDASQTYLATSSNTVSLAAATWTQQVNNFQAPNGAAYATLVPTEDGTPSAATTLFLSNLTLANADPSALASVAQLNRDNPTWPPTGLTQLD</sequence>
<dbReference type="InterPro" id="IPR015915">
    <property type="entry name" value="Kelch-typ_b-propeller"/>
</dbReference>
<dbReference type="AlphaFoldDB" id="A0A250VFM5"/>
<dbReference type="STRING" id="1963.AQJ27_10940"/>
<protein>
    <submittedName>
        <fullName evidence="1">Uncharacterized protein</fullName>
    </submittedName>
</protein>
<evidence type="ECO:0000313" key="1">
    <source>
        <dbReference type="EMBL" id="GAX52862.1"/>
    </source>
</evidence>
<comment type="caution">
    <text evidence="1">The sequence shown here is derived from an EMBL/GenBank/DDBJ whole genome shotgun (WGS) entry which is preliminary data.</text>
</comment>
<dbReference type="SUPFAM" id="SSF117281">
    <property type="entry name" value="Kelch motif"/>
    <property type="match status" value="1"/>
</dbReference>
<dbReference type="SUPFAM" id="SSF49785">
    <property type="entry name" value="Galactose-binding domain-like"/>
    <property type="match status" value="1"/>
</dbReference>
<reference evidence="2" key="1">
    <citation type="submission" date="2017-05" db="EMBL/GenBank/DDBJ databases">
        <title>Streptomyces olivochromogenes NBRC 3561 whole genome shotgun sequence.</title>
        <authorList>
            <person name="Dohra H."/>
            <person name="Kodani S."/>
        </authorList>
    </citation>
    <scope>NUCLEOTIDE SEQUENCE [LARGE SCALE GENOMIC DNA]</scope>
    <source>
        <strain evidence="2">NBRC 3561</strain>
    </source>
</reference>
<dbReference type="Gene3D" id="2.120.10.80">
    <property type="entry name" value="Kelch-type beta propeller"/>
    <property type="match status" value="1"/>
</dbReference>
<dbReference type="EMBL" id="BDQI01000008">
    <property type="protein sequence ID" value="GAX52862.1"/>
    <property type="molecule type" value="Genomic_DNA"/>
</dbReference>
<proteinExistence type="predicted"/>
<dbReference type="Proteomes" id="UP000217446">
    <property type="component" value="Unassembled WGS sequence"/>
</dbReference>